<dbReference type="AlphaFoldDB" id="X0UA46"/>
<dbReference type="EMBL" id="BARS01017282">
    <property type="protein sequence ID" value="GAF96191.1"/>
    <property type="molecule type" value="Genomic_DNA"/>
</dbReference>
<gene>
    <name evidence="1" type="ORF">S01H1_28291</name>
</gene>
<organism evidence="1">
    <name type="scientific">marine sediment metagenome</name>
    <dbReference type="NCBI Taxonomy" id="412755"/>
    <lineage>
        <taxon>unclassified sequences</taxon>
        <taxon>metagenomes</taxon>
        <taxon>ecological metagenomes</taxon>
    </lineage>
</organism>
<feature type="non-terminal residue" evidence="1">
    <location>
        <position position="1"/>
    </location>
</feature>
<evidence type="ECO:0000313" key="1">
    <source>
        <dbReference type="EMBL" id="GAF96191.1"/>
    </source>
</evidence>
<accession>X0UA46</accession>
<proteinExistence type="predicted"/>
<comment type="caution">
    <text evidence="1">The sequence shown here is derived from an EMBL/GenBank/DDBJ whole genome shotgun (WGS) entry which is preliminary data.</text>
</comment>
<sequence length="278" mass="30882">ADQKIDDLNNGTVLLDQWKTIAQNKSDNYMEWLLKPTLEKQPPIKYWTQFSFDLIQLWVKNFEIHIDIGQILNAVTGNSNPNVAIVNAFNGCNIDFFLFTHHLAGAYLYNDTDGNDVISANYTPITVDGASVAVPFSSELSHRLILGTVGSFAFTKPTINPSNKSISWGLNVRDVNLTAVPLGVDLHSYVDAPEENLEYIYFGFTFEPSVDRALGASKGLIKLDQFFAPWNDPDSPYANSPITGLDLAIIYVSTVLHFELNIAKQGQLPEAPTELLKL</sequence>
<feature type="non-terminal residue" evidence="1">
    <location>
        <position position="278"/>
    </location>
</feature>
<reference evidence="1" key="1">
    <citation type="journal article" date="2014" name="Front. Microbiol.">
        <title>High frequency of phylogenetically diverse reductive dehalogenase-homologous genes in deep subseafloor sedimentary metagenomes.</title>
        <authorList>
            <person name="Kawai M."/>
            <person name="Futagami T."/>
            <person name="Toyoda A."/>
            <person name="Takaki Y."/>
            <person name="Nishi S."/>
            <person name="Hori S."/>
            <person name="Arai W."/>
            <person name="Tsubouchi T."/>
            <person name="Morono Y."/>
            <person name="Uchiyama I."/>
            <person name="Ito T."/>
            <person name="Fujiyama A."/>
            <person name="Inagaki F."/>
            <person name="Takami H."/>
        </authorList>
    </citation>
    <scope>NUCLEOTIDE SEQUENCE</scope>
    <source>
        <strain evidence="1">Expedition CK06-06</strain>
    </source>
</reference>
<name>X0UA46_9ZZZZ</name>
<protein>
    <submittedName>
        <fullName evidence="1">Uncharacterized protein</fullName>
    </submittedName>
</protein>